<gene>
    <name evidence="1" type="ORF">MJO28_013636</name>
</gene>
<evidence type="ECO:0000313" key="1">
    <source>
        <dbReference type="EMBL" id="KAI7939984.1"/>
    </source>
</evidence>
<evidence type="ECO:0000313" key="2">
    <source>
        <dbReference type="Proteomes" id="UP001060170"/>
    </source>
</evidence>
<reference evidence="2" key="2">
    <citation type="journal article" date="2018" name="Mol. Plant Microbe Interact.">
        <title>Genome sequence resources for the wheat stripe rust pathogen (Puccinia striiformis f. sp. tritici) and the barley stripe rust pathogen (Puccinia striiformis f. sp. hordei).</title>
        <authorList>
            <person name="Xia C."/>
            <person name="Wang M."/>
            <person name="Yin C."/>
            <person name="Cornejo O.E."/>
            <person name="Hulbert S.H."/>
            <person name="Chen X."/>
        </authorList>
    </citation>
    <scope>NUCLEOTIDE SEQUENCE [LARGE SCALE GENOMIC DNA]</scope>
    <source>
        <strain evidence="2">93-210</strain>
    </source>
</reference>
<dbReference type="Proteomes" id="UP001060170">
    <property type="component" value="Chromosome 14"/>
</dbReference>
<accession>A0ACC0DVB5</accession>
<keyword evidence="2" id="KW-1185">Reference proteome</keyword>
<protein>
    <submittedName>
        <fullName evidence="1">Uncharacterized protein</fullName>
    </submittedName>
</protein>
<name>A0ACC0DVB5_9BASI</name>
<reference evidence="2" key="1">
    <citation type="journal article" date="2018" name="BMC Genomics">
        <title>Genomic insights into host adaptation between the wheat stripe rust pathogen (Puccinia striiformis f. sp. tritici) and the barley stripe rust pathogen (Puccinia striiformis f. sp. hordei).</title>
        <authorList>
            <person name="Xia C."/>
            <person name="Wang M."/>
            <person name="Yin C."/>
            <person name="Cornejo O.E."/>
            <person name="Hulbert S.H."/>
            <person name="Chen X."/>
        </authorList>
    </citation>
    <scope>NUCLEOTIDE SEQUENCE [LARGE SCALE GENOMIC DNA]</scope>
    <source>
        <strain evidence="2">93-210</strain>
    </source>
</reference>
<proteinExistence type="predicted"/>
<reference evidence="1 2" key="3">
    <citation type="journal article" date="2022" name="Microbiol. Spectr.">
        <title>Folding features and dynamics of 3D genome architecture in plant fungal pathogens.</title>
        <authorList>
            <person name="Xia C."/>
        </authorList>
    </citation>
    <scope>NUCLEOTIDE SEQUENCE [LARGE SCALE GENOMIC DNA]</scope>
    <source>
        <strain evidence="1 2">93-210</strain>
    </source>
</reference>
<dbReference type="EMBL" id="CM045878">
    <property type="protein sequence ID" value="KAI7939984.1"/>
    <property type="molecule type" value="Genomic_DNA"/>
</dbReference>
<organism evidence="1 2">
    <name type="scientific">Puccinia striiformis f. sp. tritici</name>
    <dbReference type="NCBI Taxonomy" id="168172"/>
    <lineage>
        <taxon>Eukaryota</taxon>
        <taxon>Fungi</taxon>
        <taxon>Dikarya</taxon>
        <taxon>Basidiomycota</taxon>
        <taxon>Pucciniomycotina</taxon>
        <taxon>Pucciniomycetes</taxon>
        <taxon>Pucciniales</taxon>
        <taxon>Pucciniaceae</taxon>
        <taxon>Puccinia</taxon>
    </lineage>
</organism>
<comment type="caution">
    <text evidence="1">The sequence shown here is derived from an EMBL/GenBank/DDBJ whole genome shotgun (WGS) entry which is preliminary data.</text>
</comment>
<sequence>MGALVLHLGDCHQRHASIDIIIISFSTLSTLGLYQSILSPSIHISPIQFLDSSQPGQLGLIIIIQPRAQIILPNLSASTSSHFNSLLINTRLACARFIPPINQAALICLELSRTSSFHSIIQFSHTESTIHLSLPPKEDSSFSPRRDPSHYLPHSTSF</sequence>